<dbReference type="InterPro" id="IPR024983">
    <property type="entry name" value="CHAT_dom"/>
</dbReference>
<dbReference type="RefSeq" id="WP_073608466.1">
    <property type="nucleotide sequence ID" value="NZ_MRCG01000007.1"/>
</dbReference>
<keyword evidence="3" id="KW-1185">Reference proteome</keyword>
<dbReference type="EMBL" id="MRCG01000007">
    <property type="protein sequence ID" value="OKH48013.1"/>
    <property type="molecule type" value="Genomic_DNA"/>
</dbReference>
<dbReference type="OrthoDB" id="149072at2"/>
<gene>
    <name evidence="2" type="ORF">NIES30_10920</name>
</gene>
<evidence type="ECO:0000259" key="1">
    <source>
        <dbReference type="Pfam" id="PF12770"/>
    </source>
</evidence>
<proteinExistence type="predicted"/>
<name>A0A1U7J5N5_9CYAN</name>
<dbReference type="Proteomes" id="UP000185557">
    <property type="component" value="Unassembled WGS sequence"/>
</dbReference>
<accession>A0A1U7J5N5</accession>
<comment type="caution">
    <text evidence="2">The sequence shown here is derived from an EMBL/GenBank/DDBJ whole genome shotgun (WGS) entry which is preliminary data.</text>
</comment>
<dbReference type="AlphaFoldDB" id="A0A1U7J5N5"/>
<reference evidence="2 3" key="1">
    <citation type="submission" date="2016-11" db="EMBL/GenBank/DDBJ databases">
        <title>Draft Genome Sequences of Nine Cyanobacterial Strains from Diverse Habitats.</title>
        <authorList>
            <person name="Zhu T."/>
            <person name="Hou S."/>
            <person name="Lu X."/>
            <person name="Hess W.R."/>
        </authorList>
    </citation>
    <scope>NUCLEOTIDE SEQUENCE [LARGE SCALE GENOMIC DNA]</scope>
    <source>
        <strain evidence="2 3">NIES-30</strain>
    </source>
</reference>
<protein>
    <recommendedName>
        <fullName evidence="1">CHAT domain-containing protein</fullName>
    </recommendedName>
</protein>
<dbReference type="Pfam" id="PF12770">
    <property type="entry name" value="CHAT"/>
    <property type="match status" value="1"/>
</dbReference>
<dbReference type="STRING" id="549789.NIES30_10920"/>
<feature type="domain" description="CHAT" evidence="1">
    <location>
        <begin position="23"/>
        <end position="165"/>
    </location>
</feature>
<organism evidence="2 3">
    <name type="scientific">Phormidium tenue NIES-30</name>
    <dbReference type="NCBI Taxonomy" id="549789"/>
    <lineage>
        <taxon>Bacteria</taxon>
        <taxon>Bacillati</taxon>
        <taxon>Cyanobacteriota</taxon>
        <taxon>Cyanophyceae</taxon>
        <taxon>Oscillatoriophycideae</taxon>
        <taxon>Oscillatoriales</taxon>
        <taxon>Oscillatoriaceae</taxon>
        <taxon>Phormidium</taxon>
    </lineage>
</organism>
<sequence length="349" mass="37329">MNPIKILILTANPSNTGSNPLGLDTEVRRIEEAIQRSQYRDRFQVIAKLAIGTTDLRRALLDHRPQIVHFSGHGAGENGLVLENDAGKMQFVSTEALARLFAALEPGEIDCVLLNACYSEVQATAIHQSVDCVIGMNQPIGDQAAVQFAEGFYDALGAGSPYDQAFKIGCSAIDLAGSAEYLKPVLKYRSRPNRALPIDQSAKPMEVASERQPTVEAPVRPSQSQTIGTISITGSHNPLNVVQAGSNVNLNQTSDQSSGGNADLEAALDLLVKLRQEVAATADLSTFAKKDTESKIGMLQEELQKPEPDKGFVHEVVQALQQGLSGVLTLAEPVTKVAALLAKAWVGLP</sequence>
<evidence type="ECO:0000313" key="2">
    <source>
        <dbReference type="EMBL" id="OKH48013.1"/>
    </source>
</evidence>
<evidence type="ECO:0000313" key="3">
    <source>
        <dbReference type="Proteomes" id="UP000185557"/>
    </source>
</evidence>